<dbReference type="HAMAP" id="MF_00097">
    <property type="entry name" value="TMP_synthase"/>
    <property type="match status" value="1"/>
</dbReference>
<dbReference type="PANTHER" id="PTHR20857">
    <property type="entry name" value="THIAMINE-PHOSPHATE PYROPHOSPHORYLASE"/>
    <property type="match status" value="1"/>
</dbReference>
<comment type="caution">
    <text evidence="10">Lacks conserved residue(s) required for the propagation of feature annotation.</text>
</comment>
<proteinExistence type="inferred from homology"/>
<feature type="domain" description="Thiamine phosphate synthase/TenI" evidence="13">
    <location>
        <begin position="10"/>
        <end position="194"/>
    </location>
</feature>
<evidence type="ECO:0000256" key="7">
    <source>
        <dbReference type="ARBA" id="ARBA00047334"/>
    </source>
</evidence>
<evidence type="ECO:0000256" key="8">
    <source>
        <dbReference type="ARBA" id="ARBA00047851"/>
    </source>
</evidence>
<feature type="binding site" evidence="10">
    <location>
        <position position="171"/>
    </location>
    <ligand>
        <name>2-[(2R,5Z)-2-carboxy-4-methylthiazol-5(2H)-ylidene]ethyl phosphate</name>
        <dbReference type="ChEBI" id="CHEBI:62899"/>
    </ligand>
</feature>
<dbReference type="GO" id="GO:0005737">
    <property type="term" value="C:cytoplasm"/>
    <property type="evidence" value="ECO:0007669"/>
    <property type="project" value="TreeGrafter"/>
</dbReference>
<dbReference type="Gene3D" id="3.20.20.70">
    <property type="entry name" value="Aldolase class I"/>
    <property type="match status" value="1"/>
</dbReference>
<comment type="catalytic activity">
    <reaction evidence="7 10 11">
        <text>4-methyl-5-(2-phosphooxyethyl)-thiazole + 4-amino-2-methyl-5-(diphosphooxymethyl)pyrimidine + H(+) = thiamine phosphate + diphosphate</text>
        <dbReference type="Rhea" id="RHEA:22328"/>
        <dbReference type="ChEBI" id="CHEBI:15378"/>
        <dbReference type="ChEBI" id="CHEBI:33019"/>
        <dbReference type="ChEBI" id="CHEBI:37575"/>
        <dbReference type="ChEBI" id="CHEBI:57841"/>
        <dbReference type="ChEBI" id="CHEBI:58296"/>
        <dbReference type="EC" id="2.5.1.3"/>
    </reaction>
</comment>
<keyword evidence="3 10" id="KW-0808">Transferase</keyword>
<evidence type="ECO:0000256" key="5">
    <source>
        <dbReference type="ARBA" id="ARBA00022842"/>
    </source>
</evidence>
<dbReference type="GO" id="GO:0000287">
    <property type="term" value="F:magnesium ion binding"/>
    <property type="evidence" value="ECO:0007669"/>
    <property type="project" value="UniProtKB-UniRule"/>
</dbReference>
<feature type="binding site" evidence="10">
    <location>
        <position position="73"/>
    </location>
    <ligand>
        <name>Mg(2+)</name>
        <dbReference type="ChEBI" id="CHEBI:18420"/>
    </ligand>
</feature>
<comment type="catalytic activity">
    <reaction evidence="9 10 11">
        <text>2-[(2R,5Z)-2-carboxy-4-methylthiazol-5(2H)-ylidene]ethyl phosphate + 4-amino-2-methyl-5-(diphosphooxymethyl)pyrimidine + 2 H(+) = thiamine phosphate + CO2 + diphosphate</text>
        <dbReference type="Rhea" id="RHEA:47844"/>
        <dbReference type="ChEBI" id="CHEBI:15378"/>
        <dbReference type="ChEBI" id="CHEBI:16526"/>
        <dbReference type="ChEBI" id="CHEBI:33019"/>
        <dbReference type="ChEBI" id="CHEBI:37575"/>
        <dbReference type="ChEBI" id="CHEBI:57841"/>
        <dbReference type="ChEBI" id="CHEBI:62899"/>
        <dbReference type="EC" id="2.5.1.3"/>
    </reaction>
</comment>
<evidence type="ECO:0000256" key="2">
    <source>
        <dbReference type="ARBA" id="ARBA00005165"/>
    </source>
</evidence>
<comment type="pathway">
    <text evidence="2 10 12">Cofactor biosynthesis; thiamine diphosphate biosynthesis; thiamine phosphate from 4-amino-2-methyl-5-diphosphomethylpyrimidine and 4-methyl-5-(2-phosphoethyl)-thiazole: step 1/1.</text>
</comment>
<name>A0A1L3MDB3_9MICO</name>
<gene>
    <name evidence="10" type="primary">thiE</name>
    <name evidence="14" type="ORF">ASJ30_01350</name>
</gene>
<dbReference type="EC" id="2.5.1.3" evidence="10"/>
<evidence type="ECO:0000256" key="6">
    <source>
        <dbReference type="ARBA" id="ARBA00022977"/>
    </source>
</evidence>
<evidence type="ECO:0000313" key="15">
    <source>
        <dbReference type="Proteomes" id="UP000182938"/>
    </source>
</evidence>
<dbReference type="GO" id="GO:0009228">
    <property type="term" value="P:thiamine biosynthetic process"/>
    <property type="evidence" value="ECO:0007669"/>
    <property type="project" value="UniProtKB-KW"/>
</dbReference>
<keyword evidence="5 10" id="KW-0460">Magnesium</keyword>
<dbReference type="CDD" id="cd00564">
    <property type="entry name" value="TMP_TenI"/>
    <property type="match status" value="1"/>
</dbReference>
<evidence type="ECO:0000256" key="1">
    <source>
        <dbReference type="ARBA" id="ARBA00003814"/>
    </source>
</evidence>
<dbReference type="Proteomes" id="UP000182938">
    <property type="component" value="Chromosome"/>
</dbReference>
<sequence length="215" mass="21601">MTRRPVNLSLYLVTDTGLCGPRGVPATVQAAVAGGVTVVQLRDPGATDAHFVALGVAVREVLAGTGVPLIIDDRVHLVQDIGADGVHVGQRDMPPAQARQLLGPDAMVGLSVSTIEQVRTARGLGDGVLDYLGVGPVWPTATKPDHGTPIGPGGVAAVAAASPWPVVAIGGITTKRTGMLRHSGAAGVAVVSTVCAAEEPAVAAASLRAAWDGQP</sequence>
<accession>A0A1L3MDB3</accession>
<dbReference type="UniPathway" id="UPA00060">
    <property type="reaction ID" value="UER00141"/>
</dbReference>
<dbReference type="GO" id="GO:0009229">
    <property type="term" value="P:thiamine diphosphate biosynthetic process"/>
    <property type="evidence" value="ECO:0007669"/>
    <property type="project" value="UniProtKB-UniRule"/>
</dbReference>
<dbReference type="NCBIfam" id="TIGR00693">
    <property type="entry name" value="thiE"/>
    <property type="match status" value="1"/>
</dbReference>
<evidence type="ECO:0000256" key="3">
    <source>
        <dbReference type="ARBA" id="ARBA00022679"/>
    </source>
</evidence>
<protein>
    <recommendedName>
        <fullName evidence="10">Thiamine-phosphate synthase</fullName>
        <shortName evidence="10">TP synthase</shortName>
        <shortName evidence="10">TPS</shortName>
        <ecNumber evidence="10">2.5.1.3</ecNumber>
    </recommendedName>
    <alternativeName>
        <fullName evidence="10">Thiamine-phosphate pyrophosphorylase</fullName>
        <shortName evidence="10">TMP pyrophosphorylase</shortName>
        <shortName evidence="10">TMP-PPase</shortName>
    </alternativeName>
</protein>
<dbReference type="RefSeq" id="WP_006590956.1">
    <property type="nucleotide sequence ID" value="NZ_CP013290.1"/>
</dbReference>
<feature type="binding site" evidence="10">
    <location>
        <position position="143"/>
    </location>
    <ligand>
        <name>4-amino-2-methyl-5-(diphosphooxymethyl)pyrimidine</name>
        <dbReference type="ChEBI" id="CHEBI:57841"/>
    </ligand>
</feature>
<comment type="cofactor">
    <cofactor evidence="10">
        <name>Mg(2+)</name>
        <dbReference type="ChEBI" id="CHEBI:18420"/>
    </cofactor>
    <text evidence="10">Binds 1 Mg(2+) ion per subunit.</text>
</comment>
<dbReference type="AlphaFoldDB" id="A0A1L3MDB3"/>
<dbReference type="KEGG" id="jte:ASJ30_01350"/>
<feature type="binding site" evidence="10">
    <location>
        <position position="92"/>
    </location>
    <ligand>
        <name>Mg(2+)</name>
        <dbReference type="ChEBI" id="CHEBI:18420"/>
    </ligand>
</feature>
<organism evidence="14 15">
    <name type="scientific">Janibacter indicus</name>
    <dbReference type="NCBI Taxonomy" id="857417"/>
    <lineage>
        <taxon>Bacteria</taxon>
        <taxon>Bacillati</taxon>
        <taxon>Actinomycetota</taxon>
        <taxon>Actinomycetes</taxon>
        <taxon>Micrococcales</taxon>
        <taxon>Intrasporangiaceae</taxon>
        <taxon>Janibacter</taxon>
    </lineage>
</organism>
<feature type="binding site" evidence="10">
    <location>
        <position position="111"/>
    </location>
    <ligand>
        <name>4-amino-2-methyl-5-(diphosphooxymethyl)pyrimidine</name>
        <dbReference type="ChEBI" id="CHEBI:57841"/>
    </ligand>
</feature>
<reference evidence="14 15" key="1">
    <citation type="submission" date="2015-11" db="EMBL/GenBank/DDBJ databases">
        <authorList>
            <person name="Zhang Y."/>
            <person name="Guo Z."/>
        </authorList>
    </citation>
    <scope>NUCLEOTIDE SEQUENCE [LARGE SCALE GENOMIC DNA]</scope>
    <source>
        <strain evidence="14 15">YFY001</strain>
    </source>
</reference>
<feature type="binding site" evidence="10">
    <location>
        <begin position="191"/>
        <end position="192"/>
    </location>
    <ligand>
        <name>2-[(2R,5Z)-2-carboxy-4-methylthiazol-5(2H)-ylidene]ethyl phosphate</name>
        <dbReference type="ChEBI" id="CHEBI:62899"/>
    </ligand>
</feature>
<dbReference type="EMBL" id="CP013290">
    <property type="protein sequence ID" value="APH00339.1"/>
    <property type="molecule type" value="Genomic_DNA"/>
</dbReference>
<evidence type="ECO:0000256" key="9">
    <source>
        <dbReference type="ARBA" id="ARBA00047883"/>
    </source>
</evidence>
<evidence type="ECO:0000256" key="12">
    <source>
        <dbReference type="RuleBase" id="RU004253"/>
    </source>
</evidence>
<dbReference type="GO" id="GO:0004789">
    <property type="term" value="F:thiamine-phosphate diphosphorylase activity"/>
    <property type="evidence" value="ECO:0007669"/>
    <property type="project" value="UniProtKB-UniRule"/>
</dbReference>
<comment type="catalytic activity">
    <reaction evidence="8 10 11">
        <text>2-(2-carboxy-4-methylthiazol-5-yl)ethyl phosphate + 4-amino-2-methyl-5-(diphosphooxymethyl)pyrimidine + 2 H(+) = thiamine phosphate + CO2 + diphosphate</text>
        <dbReference type="Rhea" id="RHEA:47848"/>
        <dbReference type="ChEBI" id="CHEBI:15378"/>
        <dbReference type="ChEBI" id="CHEBI:16526"/>
        <dbReference type="ChEBI" id="CHEBI:33019"/>
        <dbReference type="ChEBI" id="CHEBI:37575"/>
        <dbReference type="ChEBI" id="CHEBI:57841"/>
        <dbReference type="ChEBI" id="CHEBI:62890"/>
        <dbReference type="EC" id="2.5.1.3"/>
    </reaction>
</comment>
<evidence type="ECO:0000256" key="11">
    <source>
        <dbReference type="RuleBase" id="RU003826"/>
    </source>
</evidence>
<feature type="binding site" evidence="10">
    <location>
        <begin position="140"/>
        <end position="142"/>
    </location>
    <ligand>
        <name>2-[(2R,5Z)-2-carboxy-4-methylthiazol-5(2H)-ylidene]ethyl phosphate</name>
        <dbReference type="ChEBI" id="CHEBI:62899"/>
    </ligand>
</feature>
<dbReference type="InterPro" id="IPR022998">
    <property type="entry name" value="ThiamineP_synth_TenI"/>
</dbReference>
<keyword evidence="4 10" id="KW-0479">Metal-binding</keyword>
<feature type="binding site" evidence="10">
    <location>
        <position position="72"/>
    </location>
    <ligand>
        <name>4-amino-2-methyl-5-(diphosphooxymethyl)pyrimidine</name>
        <dbReference type="ChEBI" id="CHEBI:57841"/>
    </ligand>
</feature>
<keyword evidence="15" id="KW-1185">Reference proteome</keyword>
<evidence type="ECO:0000313" key="14">
    <source>
        <dbReference type="EMBL" id="APH00339.1"/>
    </source>
</evidence>
<dbReference type="SUPFAM" id="SSF51391">
    <property type="entry name" value="Thiamin phosphate synthase"/>
    <property type="match status" value="1"/>
</dbReference>
<comment type="function">
    <text evidence="1 10">Condenses 4-methyl-5-(beta-hydroxyethyl)thiazole monophosphate (THZ-P) and 2-methyl-4-amino-5-hydroxymethyl pyrimidine pyrophosphate (HMP-PP) to form thiamine monophosphate (TMP).</text>
</comment>
<comment type="similarity">
    <text evidence="10 11">Belongs to the thiamine-phosphate synthase family.</text>
</comment>
<dbReference type="PANTHER" id="PTHR20857:SF15">
    <property type="entry name" value="THIAMINE-PHOSPHATE SYNTHASE"/>
    <property type="match status" value="1"/>
</dbReference>
<evidence type="ECO:0000256" key="4">
    <source>
        <dbReference type="ARBA" id="ARBA00022723"/>
    </source>
</evidence>
<dbReference type="Pfam" id="PF02581">
    <property type="entry name" value="TMP-TENI"/>
    <property type="match status" value="1"/>
</dbReference>
<keyword evidence="6 10" id="KW-0784">Thiamine biosynthesis</keyword>
<dbReference type="InterPro" id="IPR013785">
    <property type="entry name" value="Aldolase_TIM"/>
</dbReference>
<evidence type="ECO:0000259" key="13">
    <source>
        <dbReference type="Pfam" id="PF02581"/>
    </source>
</evidence>
<evidence type="ECO:0000256" key="10">
    <source>
        <dbReference type="HAMAP-Rule" id="MF_00097"/>
    </source>
</evidence>
<dbReference type="InterPro" id="IPR034291">
    <property type="entry name" value="TMP_synthase"/>
</dbReference>
<dbReference type="InterPro" id="IPR036206">
    <property type="entry name" value="ThiamineP_synth_sf"/>
</dbReference>